<dbReference type="Pfam" id="PF16538">
    <property type="entry name" value="FlgT_C"/>
    <property type="match status" value="1"/>
</dbReference>
<evidence type="ECO:0000259" key="1">
    <source>
        <dbReference type="Pfam" id="PF16538"/>
    </source>
</evidence>
<evidence type="ECO:0008006" key="6">
    <source>
        <dbReference type="Google" id="ProtNLM"/>
    </source>
</evidence>
<dbReference type="EMBL" id="BAAAFD010000005">
    <property type="protein sequence ID" value="GAA0857101.1"/>
    <property type="molecule type" value="Genomic_DNA"/>
</dbReference>
<dbReference type="Gene3D" id="2.40.10.410">
    <property type="entry name" value="FlgT, C-terminal domain"/>
    <property type="match status" value="1"/>
</dbReference>
<dbReference type="Proteomes" id="UP001500359">
    <property type="component" value="Unassembled WGS sequence"/>
</dbReference>
<dbReference type="InterPro" id="IPR032386">
    <property type="entry name" value="FlgT_M"/>
</dbReference>
<dbReference type="Pfam" id="PF16539">
    <property type="entry name" value="FlgT_M"/>
    <property type="match status" value="1"/>
</dbReference>
<protein>
    <recommendedName>
        <fullName evidence="6">Flagellar biosynthesis protein FlgT</fullName>
    </recommendedName>
</protein>
<gene>
    <name evidence="4" type="ORF">GCM10009114_21550</name>
</gene>
<keyword evidence="5" id="KW-1185">Reference proteome</keyword>
<evidence type="ECO:0000313" key="5">
    <source>
        <dbReference type="Proteomes" id="UP001500359"/>
    </source>
</evidence>
<evidence type="ECO:0000313" key="4">
    <source>
        <dbReference type="EMBL" id="GAA0857101.1"/>
    </source>
</evidence>
<proteinExistence type="predicted"/>
<dbReference type="InterPro" id="IPR032370">
    <property type="entry name" value="FlgT_N"/>
</dbReference>
<dbReference type="RefSeq" id="WP_343859779.1">
    <property type="nucleotide sequence ID" value="NZ_BAAAFD010000005.1"/>
</dbReference>
<feature type="domain" description="Flagellar assembly protein T C-terminal" evidence="1">
    <location>
        <begin position="314"/>
        <end position="388"/>
    </location>
</feature>
<feature type="domain" description="Flagellar assembly protein T middle" evidence="2">
    <location>
        <begin position="121"/>
        <end position="271"/>
    </location>
</feature>
<dbReference type="InterPro" id="IPR032388">
    <property type="entry name" value="FlgT_C"/>
</dbReference>
<dbReference type="Pfam" id="PF16548">
    <property type="entry name" value="FlgT_N"/>
    <property type="match status" value="1"/>
</dbReference>
<organism evidence="4 5">
    <name type="scientific">Aliiglaciecola litoralis</name>
    <dbReference type="NCBI Taxonomy" id="582857"/>
    <lineage>
        <taxon>Bacteria</taxon>
        <taxon>Pseudomonadati</taxon>
        <taxon>Pseudomonadota</taxon>
        <taxon>Gammaproteobacteria</taxon>
        <taxon>Alteromonadales</taxon>
        <taxon>Alteromonadaceae</taxon>
        <taxon>Aliiglaciecola</taxon>
    </lineage>
</organism>
<dbReference type="Gene3D" id="3.40.50.10610">
    <property type="entry name" value="ABC-type transport auxiliary lipoprotein component"/>
    <property type="match status" value="1"/>
</dbReference>
<accession>A0ABN1LK57</accession>
<evidence type="ECO:0000259" key="2">
    <source>
        <dbReference type="Pfam" id="PF16539"/>
    </source>
</evidence>
<name>A0ABN1LK57_9ALTE</name>
<sequence>MNRLSPIIKAKLAFGVVITLTMFWYSPANAAWFESTGQAAIHDGNIELARQNATQEAIKQALLFAGASVKSVQKMANGVLQDDDLIIRATGEVNTIELIAEQHMDGIVSVSIRADIFAQQQQCNATDYAKNLVTTWHPLRNKQQAATGGLYKLGHTIPEVLQRSFQSHAQHTALSKIMPFEYTDSDLTSYSEVTMLAKQSGTQYVLLGEISDISVSEIPPAAWQLWDKGTTVRQFGYKVSVYDGFTGAQLWQKQYAINAPWGFDTHSIVDVSSHQLWSSEYGKSIRKVMFDVVSDVDESLGCLPSYGRILQVQNEQLMVNIGSNHGVKSGDELRLFQISQMQDPRGKLHAKFNLHPTRVKIQTVYPDSAVAVSVDGSYLANIQANDFVSLN</sequence>
<comment type="caution">
    <text evidence="4">The sequence shown here is derived from an EMBL/GenBank/DDBJ whole genome shotgun (WGS) entry which is preliminary data.</text>
</comment>
<dbReference type="InterPro" id="IPR038180">
    <property type="entry name" value="FlgT_N_sf"/>
</dbReference>
<dbReference type="Gene3D" id="3.30.1660.40">
    <property type="entry name" value="FlgT, N-terminal domain"/>
    <property type="match status" value="1"/>
</dbReference>
<dbReference type="InterPro" id="IPR038165">
    <property type="entry name" value="FlgT_C_sf"/>
</dbReference>
<feature type="domain" description="Flagellar assembly protein T N-terminal" evidence="3">
    <location>
        <begin position="31"/>
        <end position="117"/>
    </location>
</feature>
<evidence type="ECO:0000259" key="3">
    <source>
        <dbReference type="Pfam" id="PF16548"/>
    </source>
</evidence>
<reference evidence="4 5" key="1">
    <citation type="journal article" date="2019" name="Int. J. Syst. Evol. Microbiol.">
        <title>The Global Catalogue of Microorganisms (GCM) 10K type strain sequencing project: providing services to taxonomists for standard genome sequencing and annotation.</title>
        <authorList>
            <consortium name="The Broad Institute Genomics Platform"/>
            <consortium name="The Broad Institute Genome Sequencing Center for Infectious Disease"/>
            <person name="Wu L."/>
            <person name="Ma J."/>
        </authorList>
    </citation>
    <scope>NUCLEOTIDE SEQUENCE [LARGE SCALE GENOMIC DNA]</scope>
    <source>
        <strain evidence="4 5">JCM 15896</strain>
    </source>
</reference>